<sequence>MGSNSSKTHFKADMRAHEVAGELDVDLESGDVTVVVEPQLVSSDSIKEIVKCLYEMDREMANFNLKCREDIWNNQEFFSLLKDYFQNSLRALDFCTALEDCLERTRDNLSIVQSANTLQELRQFRDAEDPFTNEFSQLLRSVSEQHELMLDKLKPWKTKLDKKLETVQPRSIVFIVIFVFSGLFVLALMVVPAGIKAPAWANPLASALAVPIFPVCKSLWGRYQSALEGKKGVISSMRYGTLTAKKDLGNIEALIRKLRNETRSILDNVDLALGEEVEVTLVIDEIQKKLEMFMNTAQNLRDNGDRCSGNSVSRRKSVLRSMFRRARD</sequence>
<accession>A0A2I4F3X1</accession>
<feature type="transmembrane region" description="Helical" evidence="6">
    <location>
        <begin position="201"/>
        <end position="220"/>
    </location>
</feature>
<evidence type="ECO:0000313" key="9">
    <source>
        <dbReference type="RefSeq" id="XP_018826350.1"/>
    </source>
</evidence>
<evidence type="ECO:0000256" key="4">
    <source>
        <dbReference type="ARBA" id="ARBA00022989"/>
    </source>
</evidence>
<dbReference type="STRING" id="51240.A0A2I4F3X1"/>
<dbReference type="GeneID" id="108995269"/>
<dbReference type="PANTHER" id="PTHR31113">
    <property type="entry name" value="UPF0496 PROTEIN 3-RELATED"/>
    <property type="match status" value="1"/>
</dbReference>
<proteinExistence type="inferred from homology"/>
<dbReference type="GO" id="GO:0016020">
    <property type="term" value="C:membrane"/>
    <property type="evidence" value="ECO:0007669"/>
    <property type="project" value="UniProtKB-SubCell"/>
</dbReference>
<evidence type="ECO:0000256" key="2">
    <source>
        <dbReference type="ARBA" id="ARBA00009074"/>
    </source>
</evidence>
<comment type="subcellular location">
    <subcellularLocation>
        <location evidence="1">Membrane</location>
    </subcellularLocation>
</comment>
<evidence type="ECO:0000313" key="12">
    <source>
        <dbReference type="RefSeq" id="XP_035547667.1"/>
    </source>
</evidence>
<evidence type="ECO:0000256" key="5">
    <source>
        <dbReference type="ARBA" id="ARBA00023136"/>
    </source>
</evidence>
<dbReference type="Pfam" id="PF05055">
    <property type="entry name" value="DUF677"/>
    <property type="match status" value="2"/>
</dbReference>
<dbReference type="Proteomes" id="UP000235220">
    <property type="component" value="Chromosome 7"/>
</dbReference>
<dbReference type="RefSeq" id="XP_018826351.1">
    <property type="nucleotide sequence ID" value="XM_018970806.2"/>
</dbReference>
<feature type="transmembrane region" description="Helical" evidence="6">
    <location>
        <begin position="172"/>
        <end position="195"/>
    </location>
</feature>
<keyword evidence="3 6" id="KW-0812">Transmembrane</keyword>
<dbReference type="PANTHER" id="PTHR31113:SF32">
    <property type="entry name" value="UPF0496 PLANT-LIKE PROTEIN"/>
    <property type="match status" value="1"/>
</dbReference>
<dbReference type="RefSeq" id="XP_018826352.1">
    <property type="nucleotide sequence ID" value="XM_018970807.2"/>
</dbReference>
<gene>
    <name evidence="8 9 10 11 12" type="primary">LOC108995269</name>
</gene>
<dbReference type="Gramene" id="Jr07_03270_p1">
    <property type="protein sequence ID" value="cds.Jr07_03270_p1"/>
    <property type="gene ID" value="Jr07_03270"/>
</dbReference>
<dbReference type="AlphaFoldDB" id="A0A2I4F3X1"/>
<comment type="similarity">
    <text evidence="2">Belongs to the UPF0496 family.</text>
</comment>
<name>A0A2I4F3X1_JUGRE</name>
<keyword evidence="4 6" id="KW-1133">Transmembrane helix</keyword>
<organism evidence="7 10">
    <name type="scientific">Juglans regia</name>
    <name type="common">English walnut</name>
    <dbReference type="NCBI Taxonomy" id="51240"/>
    <lineage>
        <taxon>Eukaryota</taxon>
        <taxon>Viridiplantae</taxon>
        <taxon>Streptophyta</taxon>
        <taxon>Embryophyta</taxon>
        <taxon>Tracheophyta</taxon>
        <taxon>Spermatophyta</taxon>
        <taxon>Magnoliopsida</taxon>
        <taxon>eudicotyledons</taxon>
        <taxon>Gunneridae</taxon>
        <taxon>Pentapetalae</taxon>
        <taxon>rosids</taxon>
        <taxon>fabids</taxon>
        <taxon>Fagales</taxon>
        <taxon>Juglandaceae</taxon>
        <taxon>Juglans</taxon>
    </lineage>
</organism>
<dbReference type="KEGG" id="jre:108995269"/>
<evidence type="ECO:0000313" key="10">
    <source>
        <dbReference type="RefSeq" id="XP_018826351.1"/>
    </source>
</evidence>
<dbReference type="RefSeq" id="XP_018826350.1">
    <property type="nucleotide sequence ID" value="XM_018970805.2"/>
</dbReference>
<keyword evidence="7" id="KW-1185">Reference proteome</keyword>
<evidence type="ECO:0000256" key="3">
    <source>
        <dbReference type="ARBA" id="ARBA00022692"/>
    </source>
</evidence>
<dbReference type="InterPro" id="IPR007749">
    <property type="entry name" value="DUF677"/>
</dbReference>
<evidence type="ECO:0000256" key="6">
    <source>
        <dbReference type="SAM" id="Phobius"/>
    </source>
</evidence>
<protein>
    <submittedName>
        <fullName evidence="8 9">UPF0496 protein At4g34320-like</fullName>
    </submittedName>
</protein>
<evidence type="ECO:0000313" key="11">
    <source>
        <dbReference type="RefSeq" id="XP_018826352.1"/>
    </source>
</evidence>
<reference evidence="8 9" key="1">
    <citation type="submission" date="2025-04" db="UniProtKB">
        <authorList>
            <consortium name="RefSeq"/>
        </authorList>
    </citation>
    <scope>IDENTIFICATION</scope>
    <source>
        <tissue evidence="8 9">Leaves</tissue>
    </source>
</reference>
<evidence type="ECO:0000256" key="1">
    <source>
        <dbReference type="ARBA" id="ARBA00004370"/>
    </source>
</evidence>
<evidence type="ECO:0000313" key="8">
    <source>
        <dbReference type="RefSeq" id="XP_018826349.1"/>
    </source>
</evidence>
<keyword evidence="5 6" id="KW-0472">Membrane</keyword>
<dbReference type="RefSeq" id="XP_035547667.1">
    <property type="nucleotide sequence ID" value="XM_035691774.1"/>
</dbReference>
<evidence type="ECO:0000313" key="7">
    <source>
        <dbReference type="Proteomes" id="UP000235220"/>
    </source>
</evidence>
<dbReference type="RefSeq" id="XP_018826349.1">
    <property type="nucleotide sequence ID" value="XM_018970804.2"/>
</dbReference>
<dbReference type="OrthoDB" id="679959at2759"/>